<keyword evidence="2" id="KW-0560">Oxidoreductase</keyword>
<reference evidence="5 6" key="1">
    <citation type="submission" date="2017-05" db="EMBL/GenBank/DDBJ databases">
        <title>Biotechnological potential of actinobacteria isolated from South African environments.</title>
        <authorList>
            <person name="Le Roes-Hill M."/>
            <person name="Prins A."/>
            <person name="Durrell K.A."/>
        </authorList>
    </citation>
    <scope>NUCLEOTIDE SEQUENCE [LARGE SCALE GENOMIC DNA]</scope>
    <source>
        <strain evidence="5">BS2</strain>
    </source>
</reference>
<proteinExistence type="predicted"/>
<evidence type="ECO:0000313" key="6">
    <source>
        <dbReference type="Proteomes" id="UP000194632"/>
    </source>
</evidence>
<sequence>MTIPSASENISTTTEYDVAIVGGGAAGLSAATVLARSLRNVVVIDAGQPRNAPAAGAHNVLGQDGISPLDLLARGRAEATGYGAEIRPGTVVDAAGSVDDFTLRLSSDDVVKARRLILATGLVDELPDIPGVAELWGHDVLHCPYCHGYEVRGTRIVQIATSPMSAHQALMFRQLSEQVTVIAHDPAALSADDREHFTATGIDVVDARVERVRTRDDDGSARLDGVLLSDGGVVEADAVVVSPKFVVRGELYERLGGTLDEGPMGGLVGTGPMGETALPGVWAVGNTTTVHAMVTVAMGEGVSAGAAVNASLVMAELDDKVSALA</sequence>
<name>A0A243QIN5_9ACTN</name>
<protein>
    <submittedName>
        <fullName evidence="5">Thioredoxin reductase</fullName>
    </submittedName>
</protein>
<evidence type="ECO:0000313" key="5">
    <source>
        <dbReference type="EMBL" id="OUC80645.1"/>
    </source>
</evidence>
<dbReference type="PRINTS" id="PR00469">
    <property type="entry name" value="PNDRDTASEII"/>
</dbReference>
<dbReference type="EMBL" id="NGFO01000002">
    <property type="protein sequence ID" value="OUC80645.1"/>
    <property type="molecule type" value="Genomic_DNA"/>
</dbReference>
<dbReference type="PRINTS" id="PR00368">
    <property type="entry name" value="FADPNR"/>
</dbReference>
<accession>A0A243QIN5</accession>
<dbReference type="InterPro" id="IPR023753">
    <property type="entry name" value="FAD/NAD-binding_dom"/>
</dbReference>
<dbReference type="Pfam" id="PF07992">
    <property type="entry name" value="Pyr_redox_2"/>
    <property type="match status" value="1"/>
</dbReference>
<dbReference type="AlphaFoldDB" id="A0A243QIN5"/>
<keyword evidence="1" id="KW-0285">Flavoprotein</keyword>
<feature type="domain" description="FAD/NAD(P)-binding" evidence="4">
    <location>
        <begin position="16"/>
        <end position="301"/>
    </location>
</feature>
<dbReference type="SUPFAM" id="SSF51905">
    <property type="entry name" value="FAD/NAD(P)-binding domain"/>
    <property type="match status" value="1"/>
</dbReference>
<dbReference type="InterPro" id="IPR036188">
    <property type="entry name" value="FAD/NAD-bd_sf"/>
</dbReference>
<dbReference type="STRING" id="417102.CA982_02625"/>
<evidence type="ECO:0000256" key="2">
    <source>
        <dbReference type="ARBA" id="ARBA00023002"/>
    </source>
</evidence>
<dbReference type="PANTHER" id="PTHR48105">
    <property type="entry name" value="THIOREDOXIN REDUCTASE 1-RELATED-RELATED"/>
    <property type="match status" value="1"/>
</dbReference>
<keyword evidence="6" id="KW-1185">Reference proteome</keyword>
<dbReference type="RefSeq" id="WP_086533787.1">
    <property type="nucleotide sequence ID" value="NZ_NGFO01000002.1"/>
</dbReference>
<comment type="caution">
    <text evidence="5">The sequence shown here is derived from an EMBL/GenBank/DDBJ whole genome shotgun (WGS) entry which is preliminary data.</text>
</comment>
<dbReference type="GO" id="GO:0004791">
    <property type="term" value="F:thioredoxin-disulfide reductase (NADPH) activity"/>
    <property type="evidence" value="ECO:0007669"/>
    <property type="project" value="UniProtKB-EC"/>
</dbReference>
<dbReference type="Gene3D" id="3.50.50.60">
    <property type="entry name" value="FAD/NAD(P)-binding domain"/>
    <property type="match status" value="2"/>
</dbReference>
<dbReference type="InterPro" id="IPR050097">
    <property type="entry name" value="Ferredoxin-NADP_redctase_2"/>
</dbReference>
<dbReference type="OrthoDB" id="9786503at2"/>
<organism evidence="5 6">
    <name type="scientific">Gordonia lacunae</name>
    <dbReference type="NCBI Taxonomy" id="417102"/>
    <lineage>
        <taxon>Bacteria</taxon>
        <taxon>Bacillati</taxon>
        <taxon>Actinomycetota</taxon>
        <taxon>Actinomycetes</taxon>
        <taxon>Mycobacteriales</taxon>
        <taxon>Gordoniaceae</taxon>
        <taxon>Gordonia</taxon>
    </lineage>
</organism>
<evidence type="ECO:0000256" key="1">
    <source>
        <dbReference type="ARBA" id="ARBA00022630"/>
    </source>
</evidence>
<evidence type="ECO:0000259" key="4">
    <source>
        <dbReference type="Pfam" id="PF07992"/>
    </source>
</evidence>
<gene>
    <name evidence="5" type="ORF">CA982_02625</name>
</gene>
<evidence type="ECO:0000256" key="3">
    <source>
        <dbReference type="ARBA" id="ARBA00048132"/>
    </source>
</evidence>
<dbReference type="Proteomes" id="UP000194632">
    <property type="component" value="Unassembled WGS sequence"/>
</dbReference>
<comment type="catalytic activity">
    <reaction evidence="3">
        <text>[thioredoxin]-dithiol + NADP(+) = [thioredoxin]-disulfide + NADPH + H(+)</text>
        <dbReference type="Rhea" id="RHEA:20345"/>
        <dbReference type="Rhea" id="RHEA-COMP:10698"/>
        <dbReference type="Rhea" id="RHEA-COMP:10700"/>
        <dbReference type="ChEBI" id="CHEBI:15378"/>
        <dbReference type="ChEBI" id="CHEBI:29950"/>
        <dbReference type="ChEBI" id="CHEBI:50058"/>
        <dbReference type="ChEBI" id="CHEBI:57783"/>
        <dbReference type="ChEBI" id="CHEBI:58349"/>
        <dbReference type="EC" id="1.8.1.9"/>
    </reaction>
</comment>